<dbReference type="PANTHER" id="PTHR38074">
    <property type="entry name" value="ALTERED INHERITANCE OF MITOCHONDRIA PROTEIN 24, MITOCHONDRIAL"/>
    <property type="match status" value="1"/>
</dbReference>
<evidence type="ECO:0000313" key="2">
    <source>
        <dbReference type="Proteomes" id="UP001196980"/>
    </source>
</evidence>
<gene>
    <name evidence="1" type="ORF">HWQ67_02115</name>
</gene>
<evidence type="ECO:0000313" key="1">
    <source>
        <dbReference type="EMBL" id="MBV6340371.1"/>
    </source>
</evidence>
<sequence>MSNQITEEPLTRVMDSVSGEGILFEVLEYIPTIKVPGARKLKQVKVTMKNREIRMESGALHFMKGDVTIEIPKATAGGIFSGFVTNEKIVKPLYKGSGEIYLEPSYSDYILINIDNTQLIADKGLFCCCESTLHVGAVSQKNLMTGLAGGEGFFQTLIKGTGICVLCSPVPVREIMQVQLDNETLKVDGTFALLRLGDVEFTIEKSTRTLLGSAASGEGLLQVFRGTGQVWLAPTLGR</sequence>
<comment type="caution">
    <text evidence="1">The sequence shown here is derived from an EMBL/GenBank/DDBJ whole genome shotgun (WGS) entry which is preliminary data.</text>
</comment>
<dbReference type="InterPro" id="IPR002838">
    <property type="entry name" value="AIM24"/>
</dbReference>
<dbReference type="RefSeq" id="WP_218250991.1">
    <property type="nucleotide sequence ID" value="NZ_JABXWD010000020.1"/>
</dbReference>
<protein>
    <submittedName>
        <fullName evidence="1">AIM24 family protein</fullName>
    </submittedName>
</protein>
<dbReference type="Pfam" id="PF01987">
    <property type="entry name" value="AIM24"/>
    <property type="match status" value="1"/>
</dbReference>
<dbReference type="EMBL" id="JABXWD010000020">
    <property type="protein sequence ID" value="MBV6340371.1"/>
    <property type="molecule type" value="Genomic_DNA"/>
</dbReference>
<reference evidence="1 2" key="1">
    <citation type="journal article" date="2020" name="J Geophys Res Biogeosci">
        <title>Magnetotaxis as an Adaptation to Enable Bacterial Shuttling of Microbial Sulfur and Sulfur Cycling Across Aquatic Oxic#Anoxic Interfaces.</title>
        <authorList>
            <person name="Li J."/>
            <person name="Liu P."/>
            <person name="Wang J."/>
            <person name="Roberts A.P."/>
            <person name="Pan Y."/>
        </authorList>
    </citation>
    <scope>NUCLEOTIDE SEQUENCE [LARGE SCALE GENOMIC DNA]</scope>
    <source>
        <strain evidence="1 2">MYR-1_YQ</strain>
    </source>
</reference>
<dbReference type="PANTHER" id="PTHR38074:SF1">
    <property type="entry name" value="ALTERED INHERITANCE OF MITOCHONDRIA PROTEIN 24, MITOCHONDRIAL"/>
    <property type="match status" value="1"/>
</dbReference>
<accession>A0ABS6RUR9</accession>
<proteinExistence type="predicted"/>
<organism evidence="1 2">
    <name type="scientific">Candidatus Magnetobacterium casense</name>
    <dbReference type="NCBI Taxonomy" id="1455061"/>
    <lineage>
        <taxon>Bacteria</taxon>
        <taxon>Pseudomonadati</taxon>
        <taxon>Nitrospirota</taxon>
        <taxon>Thermodesulfovibrionia</taxon>
        <taxon>Thermodesulfovibrionales</taxon>
        <taxon>Candidatus Magnetobacteriaceae</taxon>
        <taxon>Candidatus Magnetobacterium</taxon>
    </lineage>
</organism>
<keyword evidence="2" id="KW-1185">Reference proteome</keyword>
<dbReference type="Proteomes" id="UP001196980">
    <property type="component" value="Unassembled WGS sequence"/>
</dbReference>
<name>A0ABS6RUR9_9BACT</name>